<name>A0ABM4UFP1_COFAR</name>
<evidence type="ECO:0000313" key="3">
    <source>
        <dbReference type="Proteomes" id="UP001652660"/>
    </source>
</evidence>
<dbReference type="Pfam" id="PF14111">
    <property type="entry name" value="DUF4283"/>
    <property type="match status" value="1"/>
</dbReference>
<dbReference type="SUPFAM" id="SSF56672">
    <property type="entry name" value="DNA/RNA polymerases"/>
    <property type="match status" value="1"/>
</dbReference>
<dbReference type="Pfam" id="PF13966">
    <property type="entry name" value="zf-RVT"/>
    <property type="match status" value="1"/>
</dbReference>
<accession>A0ABM4UFP1</accession>
<dbReference type="Gene3D" id="3.30.420.10">
    <property type="entry name" value="Ribonuclease H-like superfamily/Ribonuclease H"/>
    <property type="match status" value="1"/>
</dbReference>
<evidence type="ECO:0000259" key="2">
    <source>
        <dbReference type="PROSITE" id="PS50879"/>
    </source>
</evidence>
<dbReference type="PROSITE" id="PS50879">
    <property type="entry name" value="RNASE_H_1"/>
    <property type="match status" value="1"/>
</dbReference>
<dbReference type="InterPro" id="IPR043502">
    <property type="entry name" value="DNA/RNA_pol_sf"/>
</dbReference>
<feature type="domain" description="Reverse transcriptase" evidence="1">
    <location>
        <begin position="796"/>
        <end position="1076"/>
    </location>
</feature>
<gene>
    <name evidence="4" type="primary">LOC140007280</name>
</gene>
<dbReference type="PANTHER" id="PTHR33116">
    <property type="entry name" value="REVERSE TRANSCRIPTASE ZINC-BINDING DOMAIN-CONTAINING PROTEIN-RELATED-RELATED"/>
    <property type="match status" value="1"/>
</dbReference>
<dbReference type="GeneID" id="140007280"/>
<evidence type="ECO:0000313" key="4">
    <source>
        <dbReference type="RefSeq" id="XP_071906095.1"/>
    </source>
</evidence>
<dbReference type="InterPro" id="IPR012337">
    <property type="entry name" value="RNaseH-like_sf"/>
</dbReference>
<reference evidence="4" key="1">
    <citation type="submission" date="2025-08" db="UniProtKB">
        <authorList>
            <consortium name="RefSeq"/>
        </authorList>
    </citation>
    <scope>IDENTIFICATION</scope>
    <source>
        <tissue evidence="4">Leaves</tissue>
    </source>
</reference>
<keyword evidence="3" id="KW-1185">Reference proteome</keyword>
<dbReference type="PANTHER" id="PTHR33116:SF82">
    <property type="entry name" value="RNASE H FAMILY PROTEIN"/>
    <property type="match status" value="1"/>
</dbReference>
<dbReference type="Proteomes" id="UP001652660">
    <property type="component" value="Chromosome 5c"/>
</dbReference>
<dbReference type="SUPFAM" id="SSF53098">
    <property type="entry name" value="Ribonuclease H-like"/>
    <property type="match status" value="1"/>
</dbReference>
<organism evidence="3 4">
    <name type="scientific">Coffea arabica</name>
    <name type="common">Arabian coffee</name>
    <dbReference type="NCBI Taxonomy" id="13443"/>
    <lineage>
        <taxon>Eukaryota</taxon>
        <taxon>Viridiplantae</taxon>
        <taxon>Streptophyta</taxon>
        <taxon>Embryophyta</taxon>
        <taxon>Tracheophyta</taxon>
        <taxon>Spermatophyta</taxon>
        <taxon>Magnoliopsida</taxon>
        <taxon>eudicotyledons</taxon>
        <taxon>Gunneridae</taxon>
        <taxon>Pentapetalae</taxon>
        <taxon>asterids</taxon>
        <taxon>lamiids</taxon>
        <taxon>Gentianales</taxon>
        <taxon>Rubiaceae</taxon>
        <taxon>Ixoroideae</taxon>
        <taxon>Gardenieae complex</taxon>
        <taxon>Bertiereae - Coffeeae clade</taxon>
        <taxon>Coffeeae</taxon>
        <taxon>Coffea</taxon>
    </lineage>
</organism>
<dbReference type="InterPro" id="IPR000477">
    <property type="entry name" value="RT_dom"/>
</dbReference>
<dbReference type="InterPro" id="IPR002156">
    <property type="entry name" value="RNaseH_domain"/>
</dbReference>
<proteinExistence type="predicted"/>
<evidence type="ECO:0008006" key="5">
    <source>
        <dbReference type="Google" id="ProtNLM"/>
    </source>
</evidence>
<evidence type="ECO:0000259" key="1">
    <source>
        <dbReference type="PROSITE" id="PS50878"/>
    </source>
</evidence>
<feature type="domain" description="RNase H type-1" evidence="2">
    <location>
        <begin position="1527"/>
        <end position="1655"/>
    </location>
</feature>
<dbReference type="InterPro" id="IPR036397">
    <property type="entry name" value="RNaseH_sf"/>
</dbReference>
<dbReference type="Pfam" id="PF00078">
    <property type="entry name" value="RVT_1"/>
    <property type="match status" value="1"/>
</dbReference>
<dbReference type="CDD" id="cd06222">
    <property type="entry name" value="RNase_H_like"/>
    <property type="match status" value="1"/>
</dbReference>
<dbReference type="PROSITE" id="PS50878">
    <property type="entry name" value="RT_POL"/>
    <property type="match status" value="1"/>
</dbReference>
<dbReference type="InterPro" id="IPR025558">
    <property type="entry name" value="DUF4283"/>
</dbReference>
<dbReference type="SUPFAM" id="SSF56219">
    <property type="entry name" value="DNase I-like"/>
    <property type="match status" value="1"/>
</dbReference>
<dbReference type="RefSeq" id="XP_071906095.1">
    <property type="nucleotide sequence ID" value="XM_072049994.1"/>
</dbReference>
<dbReference type="InterPro" id="IPR026960">
    <property type="entry name" value="RVT-Znf"/>
</dbReference>
<dbReference type="InterPro" id="IPR036691">
    <property type="entry name" value="Endo/exonu/phosph_ase_sf"/>
</dbReference>
<dbReference type="InterPro" id="IPR044730">
    <property type="entry name" value="RNase_H-like_dom_plant"/>
</dbReference>
<dbReference type="Pfam" id="PF13456">
    <property type="entry name" value="RVT_3"/>
    <property type="match status" value="1"/>
</dbReference>
<protein>
    <recommendedName>
        <fullName evidence="5">Reverse transcriptase domain-containing protein</fullName>
    </recommendedName>
</protein>
<sequence>MVALQSSAGGQGTSPSFQRKSFSELFNSRSQPDLSVKATASTHKGEPAILFSQDALETLAKPYKFALVGKFSKGRPKIEDLRKFFQTLDLRDAATLGLLDARHVLINLHNEADYHRIWARSIWYTQGYPMRIFKWSPAFHVDKEPSTVPVWFQLPKLPLHYFHKEVLFQIVSTLGVPLFLDAATLAASRPSVARVCVEIDLLKTRPSRIWIGNGNHEGFWQNFVPENLPAYCGHCFRQGHAKTECHILHPELWRPKAEKKKTSMQEYRLKPTDGGPVPGPVEAARPLTEVTRATEELAGKVGAVPGNGIAAEAVVPEVSALTIAAAAHGPKVDMAPEVALSGNGAAQPVLVAPVVIPEAVGMGNGMDQQQGGVAYLGVGEGDGSEERFPSLHVDLGGVTVVSTAERLHELQARVGNLSPRGSASRQQERKGKDTMAALNLDPVLVTNSSQEPYIPKLRGGGKERWVTGSTGGRGELLNFMSSAGVGDAGFTGSRFTWCNNRQGRARIWKRLDRVLLNDLAVHSEHGFGVQHLGRDPSDHAPLLISAVTRLDNKPKPFRFLNVWTKNTGLLDVIAESWGQPMSGSPLRVLSEKLRVVKQALRTWSKTEFGDIFVAVRQAEKAVMEAEEDYDHHPPDAKWVGLQEARARLRNNLTIEEGFWKQKARVKWAVEGDKNSKYFHDIVAEKRRKAIIHRIRKANGEWVDSEGQIGCEAVSFFQDLFTAEASVQPQDFLRVIPRLVSEQDNLMLTEAPTLHEVKEVIFSMDGESAAGPDGFTGKFFTFAWEVVAADVYAGVVSFFCGAELPRGVAATSIVLIPKVQCPQDFSQFRPISLCNFINKIISKVLADRLARILPQIISPQQSGFVQGRLISDSFLLAQELVTDMKRGNRGGNVILKLDMMKAYDRVSWPFLLQVMRRFDFSETWIDMIWRLISNVWFSVIVNGLPQGFFKATRGLRQGDPISPALFVIGAEVLSRALNELPGRRNFNPFKVPVGCPTITHLAYADDVIVFTSGLKLSLQMVMGALEEYCAVSGQKVNHQKSCFLVHPRLQSQRRILIGQLTGFRQRNFPIKYLGCPLYVGRMKKEYYADIVHSVTSKILSWKHRTLSSGGRIVLIKSVLASMPIHLLAAAYPPKGVLRELEKIFANFLWGSSDWGPKFHWLSWVELCQPYNEGGIGIRRLNEIFDAFSVKLWWLFRQKRSLWAEFMWAKYCGNLHPCLAEAGPRGSATWRRMRSVQRVADEHIAWIVREGMMDFWHDNWLGTGALCQKVDVFFEHRVQDFVDDQGWKARELRQVLEPGLMQRVLDTRPPDMNGCDSMVWSLTNTGKFTVSSAYAVIRQENNRSWLASYVWHKSLPFKISFFMLRLLSSKLPLQECLRRLGIQGPSRCCCCGSPQTEGLDHVFCTGDLAMQVWGYFETQAVDSSVCTTRHRVLRWWLRPSNNRFLRYIFRVVPSLICWELWRARNSSVFEGRGAGCEGVVRKVLQHLGDLFHGQFPGVRVSFLSWRECCDFLVRQQRQFAVVPVSWVAPGGGCKINSDGCSKGNPGLSGGGGVLRDEQGNFLVGHSCFFGRLTSLHAELKALLFGVRLCLERGYTDLHIEADSLVLINMVQGIYACPWRLQQDMEELMTYRPHFRGISHCYREVNRPADTLANVGVELMRDCIFDSFAMLPKMARGNLRMDRLGLPSFRARLR</sequence>
<dbReference type="CDD" id="cd01650">
    <property type="entry name" value="RT_nLTR_like"/>
    <property type="match status" value="1"/>
</dbReference>